<dbReference type="PANTHER" id="PTHR30290:SF10">
    <property type="entry name" value="PERIPLASMIC OLIGOPEPTIDE-BINDING PROTEIN-RELATED"/>
    <property type="match status" value="1"/>
</dbReference>
<feature type="domain" description="Solute-binding protein family 5" evidence="6">
    <location>
        <begin position="90"/>
        <end position="458"/>
    </location>
</feature>
<evidence type="ECO:0000256" key="5">
    <source>
        <dbReference type="SAM" id="SignalP"/>
    </source>
</evidence>
<evidence type="ECO:0000256" key="1">
    <source>
        <dbReference type="ARBA" id="ARBA00004196"/>
    </source>
</evidence>
<evidence type="ECO:0000256" key="3">
    <source>
        <dbReference type="ARBA" id="ARBA00022448"/>
    </source>
</evidence>
<name>A0ABW5XI83_9MICO</name>
<evidence type="ECO:0000313" key="8">
    <source>
        <dbReference type="Proteomes" id="UP001597391"/>
    </source>
</evidence>
<dbReference type="PROSITE" id="PS51257">
    <property type="entry name" value="PROKAR_LIPOPROTEIN"/>
    <property type="match status" value="1"/>
</dbReference>
<comment type="similarity">
    <text evidence="2">Belongs to the bacterial solute-binding protein 5 family.</text>
</comment>
<reference evidence="8" key="1">
    <citation type="journal article" date="2019" name="Int. J. Syst. Evol. Microbiol.">
        <title>The Global Catalogue of Microorganisms (GCM) 10K type strain sequencing project: providing services to taxonomists for standard genome sequencing and annotation.</title>
        <authorList>
            <consortium name="The Broad Institute Genomics Platform"/>
            <consortium name="The Broad Institute Genome Sequencing Center for Infectious Disease"/>
            <person name="Wu L."/>
            <person name="Ma J."/>
        </authorList>
    </citation>
    <scope>NUCLEOTIDE SEQUENCE [LARGE SCALE GENOMIC DNA]</scope>
    <source>
        <strain evidence="8">KCTC 33576</strain>
    </source>
</reference>
<dbReference type="PIRSF" id="PIRSF002741">
    <property type="entry name" value="MppA"/>
    <property type="match status" value="1"/>
</dbReference>
<dbReference type="InterPro" id="IPR030678">
    <property type="entry name" value="Peptide/Ni-bd"/>
</dbReference>
<evidence type="ECO:0000256" key="4">
    <source>
        <dbReference type="ARBA" id="ARBA00022729"/>
    </source>
</evidence>
<feature type="signal peptide" evidence="5">
    <location>
        <begin position="1"/>
        <end position="26"/>
    </location>
</feature>
<comment type="caution">
    <text evidence="7">The sequence shown here is derived from an EMBL/GenBank/DDBJ whole genome shotgun (WGS) entry which is preliminary data.</text>
</comment>
<dbReference type="Gene3D" id="3.10.105.10">
    <property type="entry name" value="Dipeptide-binding Protein, Domain 3"/>
    <property type="match status" value="1"/>
</dbReference>
<evidence type="ECO:0000256" key="2">
    <source>
        <dbReference type="ARBA" id="ARBA00005695"/>
    </source>
</evidence>
<comment type="subcellular location">
    <subcellularLocation>
        <location evidence="1">Cell envelope</location>
    </subcellularLocation>
</comment>
<proteinExistence type="inferred from homology"/>
<dbReference type="RefSeq" id="WP_377466419.1">
    <property type="nucleotide sequence ID" value="NZ_JBHUOP010000003.1"/>
</dbReference>
<dbReference type="PANTHER" id="PTHR30290">
    <property type="entry name" value="PERIPLASMIC BINDING COMPONENT OF ABC TRANSPORTER"/>
    <property type="match status" value="1"/>
</dbReference>
<organism evidence="7 8">
    <name type="scientific">Populibacterium corticicola</name>
    <dbReference type="NCBI Taxonomy" id="1812826"/>
    <lineage>
        <taxon>Bacteria</taxon>
        <taxon>Bacillati</taxon>
        <taxon>Actinomycetota</taxon>
        <taxon>Actinomycetes</taxon>
        <taxon>Micrococcales</taxon>
        <taxon>Jonesiaceae</taxon>
        <taxon>Populibacterium</taxon>
    </lineage>
</organism>
<accession>A0ABW5XI83</accession>
<keyword evidence="8" id="KW-1185">Reference proteome</keyword>
<dbReference type="InterPro" id="IPR039424">
    <property type="entry name" value="SBP_5"/>
</dbReference>
<dbReference type="Proteomes" id="UP001597391">
    <property type="component" value="Unassembled WGS sequence"/>
</dbReference>
<sequence length="545" mass="59525">MTTTRRSSSRAGIFAGAIATTLLLTACSGGNTDAESTASTGEKTEPQRLKVAFSHDSENYDPQQPPQTVTRLISRQITDTLTEQDPKTGEILPHLATEWEISEDASTFTFTLRQDVTFSDGTPFNAEVVKNNFDRIIELGALSRVAGGQLRGYQSAEAVDEYTVRVTFDGPNAQFLQATASQPLGILAQATLELSPEEAAAGNVIGTGPYTLESYSPDSGIVLKAREDYAWPSPIYTNSAGEAYFDTVEISFVKEPTTIAGSLTGKQLDLAFEIDPASVSTVDASSTAYIEQLPTPGISIPLLPLPQSEVLSDVKVRQALNHATDRETIVKTVYQGLNDPATSVLSPITPYYTDLSEYLTFDVDKANQLLDEAGWTERDSDGFRTKDDKRLSIETKYSGAGTSTELLLQALQAQWKTVGLEFVLTPVQAQEIAEFQLHTYPFDITTWSQGRAEPDVLRTVFSSFYEGQSVRFDNADEELDELLVALQSATGDDRAAAAESAQRDILEKGYALPIYDPKRFIGVSNELQGFNVDIEAKPIFYDLSK</sequence>
<dbReference type="Pfam" id="PF00496">
    <property type="entry name" value="SBP_bac_5"/>
    <property type="match status" value="1"/>
</dbReference>
<dbReference type="CDD" id="cd08492">
    <property type="entry name" value="PBP2_NikA_DppA_OppA_like_15"/>
    <property type="match status" value="1"/>
</dbReference>
<keyword evidence="4 5" id="KW-0732">Signal</keyword>
<gene>
    <name evidence="7" type="ORF">ACFSYH_08215</name>
</gene>
<dbReference type="Gene3D" id="3.40.190.10">
    <property type="entry name" value="Periplasmic binding protein-like II"/>
    <property type="match status" value="1"/>
</dbReference>
<evidence type="ECO:0000259" key="6">
    <source>
        <dbReference type="Pfam" id="PF00496"/>
    </source>
</evidence>
<keyword evidence="3" id="KW-0813">Transport</keyword>
<protein>
    <submittedName>
        <fullName evidence="7">ABC transporter substrate-binding protein</fullName>
    </submittedName>
</protein>
<feature type="chain" id="PRO_5046755272" evidence="5">
    <location>
        <begin position="27"/>
        <end position="545"/>
    </location>
</feature>
<dbReference type="SUPFAM" id="SSF53850">
    <property type="entry name" value="Periplasmic binding protein-like II"/>
    <property type="match status" value="1"/>
</dbReference>
<dbReference type="InterPro" id="IPR000914">
    <property type="entry name" value="SBP_5_dom"/>
</dbReference>
<evidence type="ECO:0000313" key="7">
    <source>
        <dbReference type="EMBL" id="MFD2840553.1"/>
    </source>
</evidence>
<dbReference type="EMBL" id="JBHUOP010000003">
    <property type="protein sequence ID" value="MFD2840553.1"/>
    <property type="molecule type" value="Genomic_DNA"/>
</dbReference>